<protein>
    <recommendedName>
        <fullName evidence="3">Increased recombination centers protein 6</fullName>
    </recommendedName>
</protein>
<accession>A0A0H5C584</accession>
<evidence type="ECO:0000313" key="6">
    <source>
        <dbReference type="Proteomes" id="UP000038830"/>
    </source>
</evidence>
<dbReference type="GO" id="GO:0016192">
    <property type="term" value="P:vesicle-mediated transport"/>
    <property type="evidence" value="ECO:0007669"/>
    <property type="project" value="InterPro"/>
</dbReference>
<dbReference type="GO" id="GO:0030674">
    <property type="term" value="F:protein-macromolecule adaptor activity"/>
    <property type="evidence" value="ECO:0007669"/>
    <property type="project" value="TreeGrafter"/>
</dbReference>
<sequence length="243" mass="28010">MADKDRILIIGPTDVAKHRLLPLIDDSVDCEEGAIHNLLLKTKYYTTELDAWIDDVEDWNEWTQIFQSDEAKEIRDVIRGVVICFPFSYGVDKLNKVIDLVQKFVDTLKIDEEEFQWQGLMCCVGFGGIDTLEQFEEFEDICLSKGWECVDFEPKDESLKSENLGPQRFRQVVETNSWTNMDMITREGNHEMDLDHLVAAVKDAKDHISSLPTDQRHQHAIDFIQSLNLGGFDAEELEQEPLV</sequence>
<dbReference type="InterPro" id="IPR034627">
    <property type="entry name" value="Irc6"/>
</dbReference>
<gene>
    <name evidence="5" type="ORF">BN1211_3850</name>
</gene>
<evidence type="ECO:0000256" key="2">
    <source>
        <dbReference type="ARBA" id="ARBA00007973"/>
    </source>
</evidence>
<evidence type="ECO:0000256" key="4">
    <source>
        <dbReference type="ARBA" id="ARBA00022447"/>
    </source>
</evidence>
<evidence type="ECO:0000256" key="1">
    <source>
        <dbReference type="ARBA" id="ARBA00002976"/>
    </source>
</evidence>
<evidence type="ECO:0000313" key="5">
    <source>
        <dbReference type="EMBL" id="CEP23295.1"/>
    </source>
</evidence>
<dbReference type="PANTHER" id="PTHR28043:SF1">
    <property type="entry name" value="INCREASED RECOMBINATION CENTERS PROTEIN 6"/>
    <property type="match status" value="1"/>
</dbReference>
<dbReference type="AlphaFoldDB" id="A0A0H5C584"/>
<proteinExistence type="inferred from homology"/>
<dbReference type="Gene3D" id="3.40.50.11960">
    <property type="match status" value="1"/>
</dbReference>
<comment type="function">
    <text evidence="1">Involved in gross chromosomal rearrangements (GCRs) and telomere healing.</text>
</comment>
<evidence type="ECO:0000256" key="3">
    <source>
        <dbReference type="ARBA" id="ARBA00015902"/>
    </source>
</evidence>
<keyword evidence="4" id="KW-0160">Chromosomal rearrangement</keyword>
<comment type="similarity">
    <text evidence="2">Belongs to the IRC6 family.</text>
</comment>
<dbReference type="EMBL" id="CDQK01000004">
    <property type="protein sequence ID" value="CEP23295.1"/>
    <property type="molecule type" value="Genomic_DNA"/>
</dbReference>
<reference evidence="6" key="1">
    <citation type="journal article" date="2015" name="J. Biotechnol.">
        <title>The structure of the Cyberlindnera jadinii genome and its relation to Candida utilis analyzed by the occurrence of single nucleotide polymorphisms.</title>
        <authorList>
            <person name="Rupp O."/>
            <person name="Brinkrolf K."/>
            <person name="Buerth C."/>
            <person name="Kunigo M."/>
            <person name="Schneider J."/>
            <person name="Jaenicke S."/>
            <person name="Goesmann A."/>
            <person name="Puehler A."/>
            <person name="Jaeger K.-E."/>
            <person name="Ernst J.F."/>
        </authorList>
    </citation>
    <scope>NUCLEOTIDE SEQUENCE [LARGE SCALE GENOMIC DNA]</scope>
    <source>
        <strain evidence="6">ATCC 18201 / CBS 1600 / BCRC 20928 / JCM 3617 / NBRC 0987 / NRRL Y-1542</strain>
    </source>
</reference>
<name>A0A0H5C584_CYBJN</name>
<dbReference type="Proteomes" id="UP000038830">
    <property type="component" value="Unassembled WGS sequence"/>
</dbReference>
<dbReference type="PANTHER" id="PTHR28043">
    <property type="entry name" value="INCREASED RECOMBINATION CENTERS PROTEIN 6"/>
    <property type="match status" value="1"/>
</dbReference>
<organism evidence="5 6">
    <name type="scientific">Cyberlindnera jadinii (strain ATCC 18201 / CBS 1600 / BCRC 20928 / JCM 3617 / NBRC 0987 / NRRL Y-1542)</name>
    <name type="common">Torula yeast</name>
    <name type="synonym">Candida utilis</name>
    <dbReference type="NCBI Taxonomy" id="983966"/>
    <lineage>
        <taxon>Eukaryota</taxon>
        <taxon>Fungi</taxon>
        <taxon>Dikarya</taxon>
        <taxon>Ascomycota</taxon>
        <taxon>Saccharomycotina</taxon>
        <taxon>Saccharomycetes</taxon>
        <taxon>Phaffomycetales</taxon>
        <taxon>Phaffomycetaceae</taxon>
        <taxon>Cyberlindnera</taxon>
    </lineage>
</organism>